<gene>
    <name evidence="1" type="ORF">GCM10023329_01490</name>
</gene>
<accession>A0ABP8ZM67</accession>
<dbReference type="Proteomes" id="UP001501147">
    <property type="component" value="Unassembled WGS sequence"/>
</dbReference>
<proteinExistence type="predicted"/>
<name>A0ABP8ZM67_9ACTN</name>
<evidence type="ECO:0000313" key="1">
    <source>
        <dbReference type="EMBL" id="GAA4760163.1"/>
    </source>
</evidence>
<organism evidence="1 2">
    <name type="scientific">Streptomyces sanyensis</name>
    <dbReference type="NCBI Taxonomy" id="568869"/>
    <lineage>
        <taxon>Bacteria</taxon>
        <taxon>Bacillati</taxon>
        <taxon>Actinomycetota</taxon>
        <taxon>Actinomycetes</taxon>
        <taxon>Kitasatosporales</taxon>
        <taxon>Streptomycetaceae</taxon>
        <taxon>Streptomyces</taxon>
    </lineage>
</organism>
<reference evidence="2" key="1">
    <citation type="journal article" date="2019" name="Int. J. Syst. Evol. Microbiol.">
        <title>The Global Catalogue of Microorganisms (GCM) 10K type strain sequencing project: providing services to taxonomists for standard genome sequencing and annotation.</title>
        <authorList>
            <consortium name="The Broad Institute Genomics Platform"/>
            <consortium name="The Broad Institute Genome Sequencing Center for Infectious Disease"/>
            <person name="Wu L."/>
            <person name="Ma J."/>
        </authorList>
    </citation>
    <scope>NUCLEOTIDE SEQUENCE [LARGE SCALE GENOMIC DNA]</scope>
    <source>
        <strain evidence="2">JCM 18324</strain>
    </source>
</reference>
<sequence length="86" mass="8399">MLLGAGASCPRGGGGRTLRPVTAAGAVTGRRSAGSLVLPWSAGDAGAPGGAGLRGTGAQRPVKREAVDGAAGPYRIRSGCDLVRRS</sequence>
<dbReference type="EMBL" id="BAABJV010000001">
    <property type="protein sequence ID" value="GAA4760163.1"/>
    <property type="molecule type" value="Genomic_DNA"/>
</dbReference>
<evidence type="ECO:0000313" key="2">
    <source>
        <dbReference type="Proteomes" id="UP001501147"/>
    </source>
</evidence>
<protein>
    <submittedName>
        <fullName evidence="1">Uncharacterized protein</fullName>
    </submittedName>
</protein>
<keyword evidence="2" id="KW-1185">Reference proteome</keyword>
<comment type="caution">
    <text evidence="1">The sequence shown here is derived from an EMBL/GenBank/DDBJ whole genome shotgun (WGS) entry which is preliminary data.</text>
</comment>